<evidence type="ECO:0000313" key="2">
    <source>
        <dbReference type="EMBL" id="MPQ64241.1"/>
    </source>
</evidence>
<dbReference type="SUPFAM" id="SSF53448">
    <property type="entry name" value="Nucleotide-diphospho-sugar transferases"/>
    <property type="match status" value="1"/>
</dbReference>
<dbReference type="EMBL" id="SPSF01000044">
    <property type="protein sequence ID" value="MPQ64241.1"/>
    <property type="molecule type" value="Genomic_DNA"/>
</dbReference>
<dbReference type="Pfam" id="PF00535">
    <property type="entry name" value="Glycos_transf_2"/>
    <property type="match status" value="1"/>
</dbReference>
<dbReference type="Proteomes" id="UP000342249">
    <property type="component" value="Unassembled WGS sequence"/>
</dbReference>
<dbReference type="PANTHER" id="PTHR22916:SF3">
    <property type="entry name" value="UDP-GLCNAC:BETAGAL BETA-1,3-N-ACETYLGLUCOSAMINYLTRANSFERASE-LIKE PROTEIN 1"/>
    <property type="match status" value="1"/>
</dbReference>
<name>A0A5N7ITD3_9CLOT</name>
<gene>
    <name evidence="2" type="ORF">E4V82_19305</name>
</gene>
<reference evidence="2 3" key="1">
    <citation type="journal article" date="2019" name="Lett. Appl. Microbiol.">
        <title>A case of 'blown pack' spoilage of vacuum-packaged pork likely associated with Clostridium estertheticum in Canada.</title>
        <authorList>
            <person name="Zhang P."/>
            <person name="Ward P."/>
            <person name="McMullen L.M."/>
            <person name="Yang X."/>
        </authorList>
    </citation>
    <scope>NUCLEOTIDE SEQUENCE [LARGE SCALE GENOMIC DNA]</scope>
    <source>
        <strain evidence="2 3">MA19</strain>
    </source>
</reference>
<protein>
    <submittedName>
        <fullName evidence="2">Glycosyltransferase</fullName>
    </submittedName>
</protein>
<evidence type="ECO:0000259" key="1">
    <source>
        <dbReference type="Pfam" id="PF00535"/>
    </source>
</evidence>
<dbReference type="InterPro" id="IPR001173">
    <property type="entry name" value="Glyco_trans_2-like"/>
</dbReference>
<feature type="domain" description="Glycosyltransferase 2-like" evidence="1">
    <location>
        <begin position="10"/>
        <end position="170"/>
    </location>
</feature>
<dbReference type="RefSeq" id="WP_152753550.1">
    <property type="nucleotide sequence ID" value="NZ_SPSE01000045.1"/>
</dbReference>
<dbReference type="Gene3D" id="3.90.550.10">
    <property type="entry name" value="Spore Coat Polysaccharide Biosynthesis Protein SpsA, Chain A"/>
    <property type="match status" value="1"/>
</dbReference>
<evidence type="ECO:0000313" key="3">
    <source>
        <dbReference type="Proteomes" id="UP000342249"/>
    </source>
</evidence>
<dbReference type="AlphaFoldDB" id="A0A5N7ITD3"/>
<accession>A0A5N7ITD3</accession>
<comment type="caution">
    <text evidence="2">The sequence shown here is derived from an EMBL/GenBank/DDBJ whole genome shotgun (WGS) entry which is preliminary data.</text>
</comment>
<keyword evidence="2" id="KW-0808">Transferase</keyword>
<sequence length="322" mass="38200">MEVNKQQLVSVIMSVYNEKEKWLMEAIESILNQSYRSLEFIIILDNPDNKKLENIIKFYNKKDARIRFFKNEKNIGLVRSLNKALTYVKGDFIARMDADDISLVSRIDKQIEYLGSHLDVDFMGARCINIDEDGKELYRDEIMPVDMKLIKSCLLNVDFINHPTWFFRKECIDKNEGYREITCAEDYDFLLRLITNGCKLGNTNEFLVRYRIRKSGISKSNSLQQLLYSKHVVKMYKDRVKYGHENETVEDLKNIKINMHQEKKYSLALDGLTKSKLYKKKNQIYRIYLILTSCMRSKYLRILLTDIIFHKVKKVMYIKKAN</sequence>
<dbReference type="PANTHER" id="PTHR22916">
    <property type="entry name" value="GLYCOSYLTRANSFERASE"/>
    <property type="match status" value="1"/>
</dbReference>
<dbReference type="InterPro" id="IPR029044">
    <property type="entry name" value="Nucleotide-diphossugar_trans"/>
</dbReference>
<organism evidence="2 3">
    <name type="scientific">Clostridium estertheticum</name>
    <dbReference type="NCBI Taxonomy" id="238834"/>
    <lineage>
        <taxon>Bacteria</taxon>
        <taxon>Bacillati</taxon>
        <taxon>Bacillota</taxon>
        <taxon>Clostridia</taxon>
        <taxon>Eubacteriales</taxon>
        <taxon>Clostridiaceae</taxon>
        <taxon>Clostridium</taxon>
    </lineage>
</organism>
<proteinExistence type="predicted"/>
<dbReference type="GO" id="GO:0016758">
    <property type="term" value="F:hexosyltransferase activity"/>
    <property type="evidence" value="ECO:0007669"/>
    <property type="project" value="UniProtKB-ARBA"/>
</dbReference>